<evidence type="ECO:0000256" key="2">
    <source>
        <dbReference type="ARBA" id="ARBA00022525"/>
    </source>
</evidence>
<keyword evidence="2" id="KW-0964">Secreted</keyword>
<protein>
    <recommendedName>
        <fullName evidence="4">Zona pellucida sperm-binding protein 1/4 Ig-like domain-containing protein</fullName>
    </recommendedName>
</protein>
<gene>
    <name evidence="5" type="ORF">NDU88_004939</name>
</gene>
<keyword evidence="6" id="KW-1185">Reference proteome</keyword>
<dbReference type="AlphaFoldDB" id="A0AAV7UIH2"/>
<evidence type="ECO:0000256" key="1">
    <source>
        <dbReference type="ARBA" id="ARBA00004613"/>
    </source>
</evidence>
<dbReference type="EMBL" id="JANPWB010000005">
    <property type="protein sequence ID" value="KAJ1188175.1"/>
    <property type="molecule type" value="Genomic_DNA"/>
</dbReference>
<accession>A0AAV7UIH2</accession>
<dbReference type="GO" id="GO:0005576">
    <property type="term" value="C:extracellular region"/>
    <property type="evidence" value="ECO:0007669"/>
    <property type="project" value="UniProtKB-SubCell"/>
</dbReference>
<name>A0AAV7UIH2_PLEWA</name>
<comment type="subcellular location">
    <subcellularLocation>
        <location evidence="1">Secreted</location>
    </subcellularLocation>
</comment>
<dbReference type="Pfam" id="PF22821">
    <property type="entry name" value="ZP1_ZP4_Ig-like"/>
    <property type="match status" value="1"/>
</dbReference>
<dbReference type="InterPro" id="IPR054554">
    <property type="entry name" value="ZP1/4_Ig-like"/>
</dbReference>
<proteinExistence type="predicted"/>
<evidence type="ECO:0000259" key="4">
    <source>
        <dbReference type="Pfam" id="PF22821"/>
    </source>
</evidence>
<feature type="domain" description="Zona pellucida sperm-binding protein 1/4 Ig-like" evidence="4">
    <location>
        <begin position="45"/>
        <end position="119"/>
    </location>
</feature>
<evidence type="ECO:0000313" key="5">
    <source>
        <dbReference type="EMBL" id="KAJ1188175.1"/>
    </source>
</evidence>
<organism evidence="5 6">
    <name type="scientific">Pleurodeles waltl</name>
    <name type="common">Iberian ribbed newt</name>
    <dbReference type="NCBI Taxonomy" id="8319"/>
    <lineage>
        <taxon>Eukaryota</taxon>
        <taxon>Metazoa</taxon>
        <taxon>Chordata</taxon>
        <taxon>Craniata</taxon>
        <taxon>Vertebrata</taxon>
        <taxon>Euteleostomi</taxon>
        <taxon>Amphibia</taxon>
        <taxon>Batrachia</taxon>
        <taxon>Caudata</taxon>
        <taxon>Salamandroidea</taxon>
        <taxon>Salamandridae</taxon>
        <taxon>Pleurodelinae</taxon>
        <taxon>Pleurodeles</taxon>
    </lineage>
</organism>
<sequence length="138" mass="15370">MSEESKTWSSSALRKDRCETEKDIYGRAPAQDTTVFEGRRSQSHEELSVATICRKTLLCEAENDTDCRAWVPLRPDGSIVIGTDYTSCYMIEKDEVNAMAVEIKEFFATQNVSLEKHLNLPAVDAPSPVSLSVLPSPQ</sequence>
<reference evidence="5" key="1">
    <citation type="journal article" date="2022" name="bioRxiv">
        <title>Sequencing and chromosome-scale assembly of the giantPleurodeles waltlgenome.</title>
        <authorList>
            <person name="Brown T."/>
            <person name="Elewa A."/>
            <person name="Iarovenko S."/>
            <person name="Subramanian E."/>
            <person name="Araus A.J."/>
            <person name="Petzold A."/>
            <person name="Susuki M."/>
            <person name="Suzuki K.-i.T."/>
            <person name="Hayashi T."/>
            <person name="Toyoda A."/>
            <person name="Oliveira C."/>
            <person name="Osipova E."/>
            <person name="Leigh N.D."/>
            <person name="Simon A."/>
            <person name="Yun M.H."/>
        </authorList>
    </citation>
    <scope>NUCLEOTIDE SEQUENCE</scope>
    <source>
        <strain evidence="5">20211129_DDA</strain>
        <tissue evidence="5">Liver</tissue>
    </source>
</reference>
<keyword evidence="3" id="KW-0732">Signal</keyword>
<evidence type="ECO:0000256" key="3">
    <source>
        <dbReference type="ARBA" id="ARBA00022729"/>
    </source>
</evidence>
<comment type="caution">
    <text evidence="5">The sequence shown here is derived from an EMBL/GenBank/DDBJ whole genome shotgun (WGS) entry which is preliminary data.</text>
</comment>
<dbReference type="Proteomes" id="UP001066276">
    <property type="component" value="Chromosome 3_1"/>
</dbReference>
<evidence type="ECO:0000313" key="6">
    <source>
        <dbReference type="Proteomes" id="UP001066276"/>
    </source>
</evidence>